<organism evidence="1 2">
    <name type="scientific">Postia placenta MAD-698-R-SB12</name>
    <dbReference type="NCBI Taxonomy" id="670580"/>
    <lineage>
        <taxon>Eukaryota</taxon>
        <taxon>Fungi</taxon>
        <taxon>Dikarya</taxon>
        <taxon>Basidiomycota</taxon>
        <taxon>Agaricomycotina</taxon>
        <taxon>Agaricomycetes</taxon>
        <taxon>Polyporales</taxon>
        <taxon>Adustoporiaceae</taxon>
        <taxon>Rhodonia</taxon>
    </lineage>
</organism>
<keyword evidence="2" id="KW-1185">Reference proteome</keyword>
<proteinExistence type="predicted"/>
<dbReference type="Proteomes" id="UP000194127">
    <property type="component" value="Unassembled WGS sequence"/>
</dbReference>
<evidence type="ECO:0000313" key="2">
    <source>
        <dbReference type="Proteomes" id="UP000194127"/>
    </source>
</evidence>
<evidence type="ECO:0000313" key="1">
    <source>
        <dbReference type="EMBL" id="OSX56943.1"/>
    </source>
</evidence>
<accession>A0A1X6MLI4</accession>
<gene>
    <name evidence="1" type="ORF">POSPLADRAFT_1157882</name>
</gene>
<reference evidence="1 2" key="1">
    <citation type="submission" date="2017-04" db="EMBL/GenBank/DDBJ databases">
        <title>Genome Sequence of the Model Brown-Rot Fungus Postia placenta SB12.</title>
        <authorList>
            <consortium name="DOE Joint Genome Institute"/>
            <person name="Gaskell J."/>
            <person name="Kersten P."/>
            <person name="Larrondo L.F."/>
            <person name="Canessa P."/>
            <person name="Martinez D."/>
            <person name="Hibbett D."/>
            <person name="Schmoll M."/>
            <person name="Kubicek C.P."/>
            <person name="Martinez A.T."/>
            <person name="Yadav J."/>
            <person name="Master E."/>
            <person name="Magnuson J.K."/>
            <person name="James T."/>
            <person name="Yaver D."/>
            <person name="Berka R."/>
            <person name="Labutti K."/>
            <person name="Lipzen A."/>
            <person name="Aerts A."/>
            <person name="Barry K."/>
            <person name="Henrissat B."/>
            <person name="Blanchette R."/>
            <person name="Grigoriev I."/>
            <person name="Cullen D."/>
        </authorList>
    </citation>
    <scope>NUCLEOTIDE SEQUENCE [LARGE SCALE GENOMIC DNA]</scope>
    <source>
        <strain evidence="1 2">MAD-698-R-SB12</strain>
    </source>
</reference>
<dbReference type="EMBL" id="KZ110610">
    <property type="protein sequence ID" value="OSX56943.1"/>
    <property type="molecule type" value="Genomic_DNA"/>
</dbReference>
<name>A0A1X6MLI4_9APHY</name>
<protein>
    <submittedName>
        <fullName evidence="1">Uncharacterized protein</fullName>
    </submittedName>
</protein>
<dbReference type="OrthoDB" id="10292660at2759"/>
<dbReference type="GeneID" id="36332197"/>
<sequence length="165" mass="18438">MFANPPALAYTHARKVYLYDRPGGRLLTRAELFERIKNEARHWVNVGITLLAYRTQAAGDPEGNQWPRGLVGVMDQAIIITHISQLNGKLFRLHLAVWPPRNLAQVVPESTGATTTPAPLSITELERNALLTLTALAEQRARAREATNLCFRPHRLVELASTIEL</sequence>
<dbReference type="AlphaFoldDB" id="A0A1X6MLI4"/>
<dbReference type="RefSeq" id="XP_024333737.1">
    <property type="nucleotide sequence ID" value="XM_024487248.1"/>
</dbReference>